<keyword evidence="2" id="KW-1185">Reference proteome</keyword>
<dbReference type="EMBL" id="JAJOMB010000003">
    <property type="protein sequence ID" value="MCD5310879.1"/>
    <property type="molecule type" value="Genomic_DNA"/>
</dbReference>
<gene>
    <name evidence="1" type="ORF">LR394_08230</name>
</gene>
<sequence length="86" mass="9391">MRTESLDGKYNHQRPNFVVAGEAVGHLEISTVWLGVDVSTDGDMFETMVFHAVTGDVASQYTRRYTTEGSALIGHGEIVKSITSTD</sequence>
<protein>
    <submittedName>
        <fullName evidence="1">Uncharacterized protein</fullName>
    </submittedName>
</protein>
<proteinExistence type="predicted"/>
<name>A0A9X1NBV9_9ACTN</name>
<comment type="caution">
    <text evidence="1">The sequence shown here is derived from an EMBL/GenBank/DDBJ whole genome shotgun (WGS) entry which is preliminary data.</text>
</comment>
<dbReference type="AlphaFoldDB" id="A0A9X1NBV9"/>
<organism evidence="1 2">
    <name type="scientific">Kineosporia babensis</name>
    <dbReference type="NCBI Taxonomy" id="499548"/>
    <lineage>
        <taxon>Bacteria</taxon>
        <taxon>Bacillati</taxon>
        <taxon>Actinomycetota</taxon>
        <taxon>Actinomycetes</taxon>
        <taxon>Kineosporiales</taxon>
        <taxon>Kineosporiaceae</taxon>
        <taxon>Kineosporia</taxon>
    </lineage>
</organism>
<accession>A0A9X1NBV9</accession>
<reference evidence="1" key="1">
    <citation type="submission" date="2021-11" db="EMBL/GenBank/DDBJ databases">
        <title>Streptomyces corallinus and Kineosporia corallina sp. nov., two new coral-derived marine actinobacteria.</title>
        <authorList>
            <person name="Buangrab K."/>
            <person name="Sutthacheep M."/>
            <person name="Yeemin T."/>
            <person name="Harunari E."/>
            <person name="Igarashi Y."/>
            <person name="Sripreechasak P."/>
            <person name="Kanchanasin P."/>
            <person name="Tanasupawat S."/>
            <person name="Phongsopitanun W."/>
        </authorList>
    </citation>
    <scope>NUCLEOTIDE SEQUENCE</scope>
    <source>
        <strain evidence="1">JCM 31032</strain>
    </source>
</reference>
<dbReference type="RefSeq" id="WP_231440055.1">
    <property type="nucleotide sequence ID" value="NZ_JAJOMB010000003.1"/>
</dbReference>
<evidence type="ECO:0000313" key="1">
    <source>
        <dbReference type="EMBL" id="MCD5310879.1"/>
    </source>
</evidence>
<evidence type="ECO:0000313" key="2">
    <source>
        <dbReference type="Proteomes" id="UP001138997"/>
    </source>
</evidence>
<dbReference type="Proteomes" id="UP001138997">
    <property type="component" value="Unassembled WGS sequence"/>
</dbReference>